<evidence type="ECO:0008006" key="4">
    <source>
        <dbReference type="Google" id="ProtNLM"/>
    </source>
</evidence>
<organism evidence="2 3">
    <name type="scientific">Thanatephorus cucumeris (strain AG1-IB / isolate 7/3/14)</name>
    <name type="common">Lettuce bottom rot fungus</name>
    <name type="synonym">Rhizoctonia solani</name>
    <dbReference type="NCBI Taxonomy" id="1108050"/>
    <lineage>
        <taxon>Eukaryota</taxon>
        <taxon>Fungi</taxon>
        <taxon>Dikarya</taxon>
        <taxon>Basidiomycota</taxon>
        <taxon>Agaricomycotina</taxon>
        <taxon>Agaricomycetes</taxon>
        <taxon>Cantharellales</taxon>
        <taxon>Ceratobasidiaceae</taxon>
        <taxon>Rhizoctonia</taxon>
        <taxon>Rhizoctonia solani AG-1</taxon>
    </lineage>
</organism>
<feature type="compositionally biased region" description="Polar residues" evidence="1">
    <location>
        <begin position="726"/>
        <end position="739"/>
    </location>
</feature>
<dbReference type="EMBL" id="LN679105">
    <property type="protein sequence ID" value="CEL61695.1"/>
    <property type="molecule type" value="Genomic_DNA"/>
</dbReference>
<gene>
    <name evidence="2" type="ORF">RSOLAG1IB_04445</name>
</gene>
<sequence length="773" mass="88924">MSESKAPGIVESKDFGDFERQKEAIEARTARAEGSKRARIIELIASTEEQLQTSNSIIQNAVMLGESFKVTKQIVNTLLAPAKELADLLGSLSEIHPAVGVVATVFQAVVRLETDRQENDRQIAVLYGSMSHMLIVLVYMEDIFERKDGIQRMLIQKLDDIADLIKEFGNFCDVYYKSRSIVRFLRSAKYKEKLSDFAQRFEGAKNGLQNLISHRTAKLVDKTSGKIDKITTSISQLVKFMDIQTTRERETESLVASKGGAEAVLNDDKLLEEVAQKMGDKITAAVQLSLRQDLAQQLVDNRLFFDVKMQGVKEQISEKIERSTNSILFRMEAGPHELVRDPDIKKIWKDMQWRHSVKGRHFVSAVHHHFEQMFIQYRRENGTSHPDLWTLNYLSRVIFYPAIEDAIDEDNSGYVSLHELNHFFDSRPQGWSVPQWLAYWAAGWYKDNLRYRDKIMSRLKLLEDMLDSLRPENKDVLRAFIENVKPQIRRIVLSLYDNILAYFQGESAESTRLDDLRNQFTELTTKDVEEQLAKSKFEIDDRRTLMLVLGRIRFESRLFCVMHRLLKRHHKVFDLGKDNLLQEGVTISMTNSWEVIFDAFVQRMRELSESWRQQRMDVDLQVQWYANGLFEDWYILNKALPEAEDDYGDAWAEEDYDAGTEVDENELVEYATRPPTATGDYDDDVPSIAHSPYEEYSRGDLMGDTGVSTTGSVSDYTLHPGESYHGRSSSGTSESDRTNTAISALEERMTKLEGKVDNLTGLIMQILQQLKDK</sequence>
<protein>
    <recommendedName>
        <fullName evidence="4">EF-hand domain-containing protein</fullName>
    </recommendedName>
</protein>
<dbReference type="STRING" id="1108050.A0A0B7FVH9"/>
<feature type="compositionally biased region" description="Polar residues" evidence="1">
    <location>
        <begin position="706"/>
        <end position="715"/>
    </location>
</feature>
<feature type="region of interest" description="Disordered" evidence="1">
    <location>
        <begin position="673"/>
        <end position="739"/>
    </location>
</feature>
<dbReference type="PROSITE" id="PS00018">
    <property type="entry name" value="EF_HAND_1"/>
    <property type="match status" value="1"/>
</dbReference>
<reference evidence="2 3" key="1">
    <citation type="submission" date="2014-11" db="EMBL/GenBank/DDBJ databases">
        <authorList>
            <person name="Wibberg Daniel"/>
        </authorList>
    </citation>
    <scope>NUCLEOTIDE SEQUENCE [LARGE SCALE GENOMIC DNA]</scope>
    <source>
        <strain evidence="2">Rhizoctonia solani AG1-IB 7/3/14</strain>
    </source>
</reference>
<dbReference type="InterPro" id="IPR018247">
    <property type="entry name" value="EF_Hand_1_Ca_BS"/>
</dbReference>
<evidence type="ECO:0000313" key="2">
    <source>
        <dbReference type="EMBL" id="CEL61695.1"/>
    </source>
</evidence>
<dbReference type="Proteomes" id="UP000059188">
    <property type="component" value="Unassembled WGS sequence"/>
</dbReference>
<proteinExistence type="predicted"/>
<accession>A0A0B7FVH9</accession>
<name>A0A0B7FVH9_THACB</name>
<keyword evidence="3" id="KW-1185">Reference proteome</keyword>
<dbReference type="OrthoDB" id="2122982at2759"/>
<dbReference type="AlphaFoldDB" id="A0A0B7FVH9"/>
<evidence type="ECO:0000313" key="3">
    <source>
        <dbReference type="Proteomes" id="UP000059188"/>
    </source>
</evidence>
<evidence type="ECO:0000256" key="1">
    <source>
        <dbReference type="SAM" id="MobiDB-lite"/>
    </source>
</evidence>